<gene>
    <name evidence="1" type="ORF">NCTC13379_03440</name>
</gene>
<organism evidence="1 2">
    <name type="scientific">Enterococcus faecalis</name>
    <name type="common">Streptococcus faecalis</name>
    <dbReference type="NCBI Taxonomy" id="1351"/>
    <lineage>
        <taxon>Bacteria</taxon>
        <taxon>Bacillati</taxon>
        <taxon>Bacillota</taxon>
        <taxon>Bacilli</taxon>
        <taxon>Lactobacillales</taxon>
        <taxon>Enterococcaceae</taxon>
        <taxon>Enterococcus</taxon>
    </lineage>
</organism>
<proteinExistence type="predicted"/>
<dbReference type="Proteomes" id="UP000254396">
    <property type="component" value="Unassembled WGS sequence"/>
</dbReference>
<evidence type="ECO:0000313" key="2">
    <source>
        <dbReference type="Proteomes" id="UP000254396"/>
    </source>
</evidence>
<protein>
    <recommendedName>
        <fullName evidence="3">Transcriptional regulator</fullName>
    </recommendedName>
</protein>
<reference evidence="1 2" key="1">
    <citation type="submission" date="2018-06" db="EMBL/GenBank/DDBJ databases">
        <authorList>
            <consortium name="Pathogen Informatics"/>
            <person name="Doyle S."/>
        </authorList>
    </citation>
    <scope>NUCLEOTIDE SEQUENCE [LARGE SCALE GENOMIC DNA]</scope>
    <source>
        <strain evidence="1 2">NCTC13379</strain>
    </source>
</reference>
<dbReference type="AlphaFoldDB" id="A0AAX2KW45"/>
<dbReference type="RefSeq" id="WP_002370275.1">
    <property type="nucleotide sequence ID" value="NZ_JAGQFS010000001.1"/>
</dbReference>
<dbReference type="EMBL" id="UGIX01000004">
    <property type="protein sequence ID" value="STQ82995.1"/>
    <property type="molecule type" value="Genomic_DNA"/>
</dbReference>
<comment type="caution">
    <text evidence="1">The sequence shown here is derived from an EMBL/GenBank/DDBJ whole genome shotgun (WGS) entry which is preliminary data.</text>
</comment>
<accession>A0AAX2KW45</accession>
<evidence type="ECO:0000313" key="1">
    <source>
        <dbReference type="EMBL" id="STQ82995.1"/>
    </source>
</evidence>
<sequence>MAIKKGNKRAQSNLNLKQQEGLKYLKTKYRKSESKILAIGLEMLLEQEQAGLLIQNFIKGDY</sequence>
<name>A0AAX2KW45_ENTFL</name>
<evidence type="ECO:0008006" key="3">
    <source>
        <dbReference type="Google" id="ProtNLM"/>
    </source>
</evidence>